<dbReference type="InParanoid" id="A0A1Y2CJM9"/>
<dbReference type="InterPro" id="IPR016181">
    <property type="entry name" value="Acyl_CoA_acyltransferase"/>
</dbReference>
<dbReference type="STRING" id="106004.A0A1Y2CJM9"/>
<gene>
    <name evidence="2" type="ORF">BCR35DRAFT_336173</name>
</gene>
<dbReference type="PANTHER" id="PTHR43415">
    <property type="entry name" value="SPERMIDINE N(1)-ACETYLTRANSFERASE"/>
    <property type="match status" value="1"/>
</dbReference>
<evidence type="ECO:0000313" key="3">
    <source>
        <dbReference type="Proteomes" id="UP000193467"/>
    </source>
</evidence>
<keyword evidence="2" id="KW-0012">Acyltransferase</keyword>
<dbReference type="Pfam" id="PF13302">
    <property type="entry name" value="Acetyltransf_3"/>
    <property type="match status" value="1"/>
</dbReference>
<comment type="caution">
    <text evidence="2">The sequence shown here is derived from an EMBL/GenBank/DDBJ whole genome shotgun (WGS) entry which is preliminary data.</text>
</comment>
<dbReference type="PANTHER" id="PTHR43415:SF3">
    <property type="entry name" value="GNAT-FAMILY ACETYLTRANSFERASE"/>
    <property type="match status" value="1"/>
</dbReference>
<dbReference type="SUPFAM" id="SSF55729">
    <property type="entry name" value="Acyl-CoA N-acyltransferases (Nat)"/>
    <property type="match status" value="1"/>
</dbReference>
<dbReference type="Proteomes" id="UP000193467">
    <property type="component" value="Unassembled WGS sequence"/>
</dbReference>
<keyword evidence="2" id="KW-0808">Transferase</keyword>
<keyword evidence="3" id="KW-1185">Reference proteome</keyword>
<evidence type="ECO:0000313" key="2">
    <source>
        <dbReference type="EMBL" id="ORY47186.1"/>
    </source>
</evidence>
<organism evidence="2 3">
    <name type="scientific">Leucosporidium creatinivorum</name>
    <dbReference type="NCBI Taxonomy" id="106004"/>
    <lineage>
        <taxon>Eukaryota</taxon>
        <taxon>Fungi</taxon>
        <taxon>Dikarya</taxon>
        <taxon>Basidiomycota</taxon>
        <taxon>Pucciniomycotina</taxon>
        <taxon>Microbotryomycetes</taxon>
        <taxon>Leucosporidiales</taxon>
        <taxon>Leucosporidium</taxon>
    </lineage>
</organism>
<evidence type="ECO:0000259" key="1">
    <source>
        <dbReference type="PROSITE" id="PS51186"/>
    </source>
</evidence>
<name>A0A1Y2CJM9_9BASI</name>
<sequence>MSITIPSTPSFAAPKFHSSRLVYRASYKADFEWLVGEVLADPNNIMRGNGSACRPMGDVHRGDNVKFAEFLDSCLTSIVICLPKSAEEPTVAGERVGWMCLEGVDARGLHHRKSHFGISMLASAQGKGYGTEALTWLVEQAFLRYGLNKVEIAVFAWNVEALKSYKKVGFVQEGLLRKSMWQEGAFRDEVLLGMLAEEWFAAQK</sequence>
<dbReference type="Gene3D" id="3.40.630.30">
    <property type="match status" value="1"/>
</dbReference>
<dbReference type="PROSITE" id="PS51186">
    <property type="entry name" value="GNAT"/>
    <property type="match status" value="1"/>
</dbReference>
<protein>
    <submittedName>
        <fullName evidence="2">Acyl-CoA N-acyltransferase</fullName>
    </submittedName>
</protein>
<proteinExistence type="predicted"/>
<dbReference type="GO" id="GO:0016747">
    <property type="term" value="F:acyltransferase activity, transferring groups other than amino-acyl groups"/>
    <property type="evidence" value="ECO:0007669"/>
    <property type="project" value="InterPro"/>
</dbReference>
<accession>A0A1Y2CJM9</accession>
<reference evidence="2 3" key="1">
    <citation type="submission" date="2016-07" db="EMBL/GenBank/DDBJ databases">
        <title>Pervasive Adenine N6-methylation of Active Genes in Fungi.</title>
        <authorList>
            <consortium name="DOE Joint Genome Institute"/>
            <person name="Mondo S.J."/>
            <person name="Dannebaum R.O."/>
            <person name="Kuo R.C."/>
            <person name="Labutti K."/>
            <person name="Haridas S."/>
            <person name="Kuo A."/>
            <person name="Salamov A."/>
            <person name="Ahrendt S.R."/>
            <person name="Lipzen A."/>
            <person name="Sullivan W."/>
            <person name="Andreopoulos W.B."/>
            <person name="Clum A."/>
            <person name="Lindquist E."/>
            <person name="Daum C."/>
            <person name="Ramamoorthy G.K."/>
            <person name="Gryganskyi A."/>
            <person name="Culley D."/>
            <person name="Magnuson J.K."/>
            <person name="James T.Y."/>
            <person name="O'Malley M.A."/>
            <person name="Stajich J.E."/>
            <person name="Spatafora J.W."/>
            <person name="Visel A."/>
            <person name="Grigoriev I.V."/>
        </authorList>
    </citation>
    <scope>NUCLEOTIDE SEQUENCE [LARGE SCALE GENOMIC DNA]</scope>
    <source>
        <strain evidence="2 3">62-1032</strain>
    </source>
</reference>
<dbReference type="AlphaFoldDB" id="A0A1Y2CJM9"/>
<dbReference type="InterPro" id="IPR000182">
    <property type="entry name" value="GNAT_dom"/>
</dbReference>
<feature type="domain" description="N-acetyltransferase" evidence="1">
    <location>
        <begin position="93"/>
        <end position="193"/>
    </location>
</feature>
<dbReference type="OrthoDB" id="630895at2759"/>
<dbReference type="EMBL" id="MCGR01000117">
    <property type="protein sequence ID" value="ORY47186.1"/>
    <property type="molecule type" value="Genomic_DNA"/>
</dbReference>